<evidence type="ECO:0000313" key="2">
    <source>
        <dbReference type="Proteomes" id="UP001060215"/>
    </source>
</evidence>
<name>A0ACC0H528_9ERIC</name>
<evidence type="ECO:0000313" key="1">
    <source>
        <dbReference type="EMBL" id="KAI8007918.1"/>
    </source>
</evidence>
<gene>
    <name evidence="1" type="ORF">LOK49_LG07G00537</name>
</gene>
<accession>A0ACC0H528</accession>
<reference evidence="1 2" key="1">
    <citation type="journal article" date="2022" name="Plant J.">
        <title>Chromosome-level genome of Camellia lanceoleosa provides a valuable resource for understanding genome evolution and self-incompatibility.</title>
        <authorList>
            <person name="Gong W."/>
            <person name="Xiao S."/>
            <person name="Wang L."/>
            <person name="Liao Z."/>
            <person name="Chang Y."/>
            <person name="Mo W."/>
            <person name="Hu G."/>
            <person name="Li W."/>
            <person name="Zhao G."/>
            <person name="Zhu H."/>
            <person name="Hu X."/>
            <person name="Ji K."/>
            <person name="Xiang X."/>
            <person name="Song Q."/>
            <person name="Yuan D."/>
            <person name="Jin S."/>
            <person name="Zhang L."/>
        </authorList>
    </citation>
    <scope>NUCLEOTIDE SEQUENCE [LARGE SCALE GENOMIC DNA]</scope>
    <source>
        <strain evidence="1">SQ_2022a</strain>
    </source>
</reference>
<dbReference type="EMBL" id="CM045764">
    <property type="protein sequence ID" value="KAI8007918.1"/>
    <property type="molecule type" value="Genomic_DNA"/>
</dbReference>
<dbReference type="Proteomes" id="UP001060215">
    <property type="component" value="Chromosome 7"/>
</dbReference>
<keyword evidence="1" id="KW-0413">Isomerase</keyword>
<organism evidence="1 2">
    <name type="scientific">Camellia lanceoleosa</name>
    <dbReference type="NCBI Taxonomy" id="1840588"/>
    <lineage>
        <taxon>Eukaryota</taxon>
        <taxon>Viridiplantae</taxon>
        <taxon>Streptophyta</taxon>
        <taxon>Embryophyta</taxon>
        <taxon>Tracheophyta</taxon>
        <taxon>Spermatophyta</taxon>
        <taxon>Magnoliopsida</taxon>
        <taxon>eudicotyledons</taxon>
        <taxon>Gunneridae</taxon>
        <taxon>Pentapetalae</taxon>
        <taxon>asterids</taxon>
        <taxon>Ericales</taxon>
        <taxon>Theaceae</taxon>
        <taxon>Camellia</taxon>
    </lineage>
</organism>
<protein>
    <submittedName>
        <fullName evidence="1">Peptidyl-prolyl cis-trans isomerase FKBP43</fullName>
    </submittedName>
</protein>
<proteinExistence type="predicted"/>
<sequence length="105" mass="11274">MAFWGIEVKPGSPYTCKLDPGVKLHISQATLGLGSSTRRSILKGAAKDKCAVFLCSLMVGNKCSCKLNLELNSNDEVTFSVVGPQSIHLSGFLTTSDIDSRIKIQ</sequence>
<keyword evidence="2" id="KW-1185">Reference proteome</keyword>
<comment type="caution">
    <text evidence="1">The sequence shown here is derived from an EMBL/GenBank/DDBJ whole genome shotgun (WGS) entry which is preliminary data.</text>
</comment>